<dbReference type="Proteomes" id="UP000509597">
    <property type="component" value="Chromosome"/>
</dbReference>
<dbReference type="Gene3D" id="1.25.40.10">
    <property type="entry name" value="Tetratricopeptide repeat domain"/>
    <property type="match status" value="2"/>
</dbReference>
<dbReference type="InterPro" id="IPR029787">
    <property type="entry name" value="Nucleotide_cyclase"/>
</dbReference>
<evidence type="ECO:0000313" key="3">
    <source>
        <dbReference type="Proteomes" id="UP000509597"/>
    </source>
</evidence>
<dbReference type="KEGG" id="chiz:HQ393_11110"/>
<dbReference type="InterPro" id="IPR000160">
    <property type="entry name" value="GGDEF_dom"/>
</dbReference>
<sequence>MDQQQWLSSGQQFERQGQYSAAMKAWLAGLESAQDLSDEVLYWAKIGELLRKANQAERALAVHQHAYMVTQLGDYQHSLLQLQIGLDLLALEQAEMAKQALQRALQFPNVRLCPVLQELISQLQSELGELALAQQALILAIKLYQNDAMAIAHCSLALLKLFAKSPEIGGEQLSWAIDIANQHLPLLIAEARQMAIELGRACQTLGRDQEAAVYFRQALALPAVSAALPSKPRRLAMIEYKLQQITSEIEIELLREKNEVQHQQVQQLEAVGFRDDITGLYHSRYLTMRWEGLLEQAAAGVSLALLSIGIDFYASISEVLGKESAMLIYVQIAQVLQSEAPSDAVLVTSSSGAFELVTLGKHPSQLDEMIAKVQRKISQLEQVYLPEPLSISVGGAMYQAGEARDVFQLRANLALFLAQRKESNHICWDGTL</sequence>
<keyword evidence="3" id="KW-1185">Reference proteome</keyword>
<accession>A0A7H9BK85</accession>
<feature type="domain" description="GGDEF" evidence="1">
    <location>
        <begin position="301"/>
        <end position="431"/>
    </location>
</feature>
<dbReference type="InterPro" id="IPR011990">
    <property type="entry name" value="TPR-like_helical_dom_sf"/>
</dbReference>
<dbReference type="InterPro" id="IPR043128">
    <property type="entry name" value="Rev_trsase/Diguanyl_cyclase"/>
</dbReference>
<dbReference type="Gene3D" id="3.30.70.270">
    <property type="match status" value="1"/>
</dbReference>
<reference evidence="2 3" key="1">
    <citation type="submission" date="2020-07" db="EMBL/GenBank/DDBJ databases">
        <title>Complete genome sequence of Chitinibacter sp. 2T18.</title>
        <authorList>
            <person name="Bae J.-W."/>
            <person name="Choi J.-W."/>
        </authorList>
    </citation>
    <scope>NUCLEOTIDE SEQUENCE [LARGE SCALE GENOMIC DNA]</scope>
    <source>
        <strain evidence="2 3">2T18</strain>
    </source>
</reference>
<organism evidence="2 3">
    <name type="scientific">Chitinibacter bivalviorum</name>
    <dbReference type="NCBI Taxonomy" id="2739434"/>
    <lineage>
        <taxon>Bacteria</taxon>
        <taxon>Pseudomonadati</taxon>
        <taxon>Pseudomonadota</taxon>
        <taxon>Betaproteobacteria</taxon>
        <taxon>Neisseriales</taxon>
        <taxon>Chitinibacteraceae</taxon>
        <taxon>Chitinibacter</taxon>
    </lineage>
</organism>
<dbReference type="SUPFAM" id="SSF55073">
    <property type="entry name" value="Nucleotide cyclase"/>
    <property type="match status" value="1"/>
</dbReference>
<dbReference type="RefSeq" id="WP_179355239.1">
    <property type="nucleotide sequence ID" value="NZ_CP058627.1"/>
</dbReference>
<evidence type="ECO:0000259" key="1">
    <source>
        <dbReference type="PROSITE" id="PS50887"/>
    </source>
</evidence>
<name>A0A7H9BK85_9NEIS</name>
<dbReference type="PROSITE" id="PS50887">
    <property type="entry name" value="GGDEF"/>
    <property type="match status" value="1"/>
</dbReference>
<dbReference type="SUPFAM" id="SSF48452">
    <property type="entry name" value="TPR-like"/>
    <property type="match status" value="1"/>
</dbReference>
<evidence type="ECO:0000313" key="2">
    <source>
        <dbReference type="EMBL" id="QLG88736.1"/>
    </source>
</evidence>
<dbReference type="Pfam" id="PF00990">
    <property type="entry name" value="GGDEF"/>
    <property type="match status" value="1"/>
</dbReference>
<dbReference type="AlphaFoldDB" id="A0A7H9BK85"/>
<protein>
    <submittedName>
        <fullName evidence="2">Diguanylate cyclase</fullName>
    </submittedName>
</protein>
<dbReference type="SMART" id="SM00267">
    <property type="entry name" value="GGDEF"/>
    <property type="match status" value="1"/>
</dbReference>
<proteinExistence type="predicted"/>
<gene>
    <name evidence="2" type="ORF">HQ393_11110</name>
</gene>
<dbReference type="EMBL" id="CP058627">
    <property type="protein sequence ID" value="QLG88736.1"/>
    <property type="molecule type" value="Genomic_DNA"/>
</dbReference>